<keyword evidence="3" id="KW-1185">Reference proteome</keyword>
<reference evidence="2 3" key="1">
    <citation type="submission" date="2019-05" db="EMBL/GenBank/DDBJ databases">
        <title>Emergence of the Ug99 lineage of the wheat stem rust pathogen through somatic hybridization.</title>
        <authorList>
            <person name="Li F."/>
            <person name="Upadhyaya N.M."/>
            <person name="Sperschneider J."/>
            <person name="Matny O."/>
            <person name="Nguyen-Phuc H."/>
            <person name="Mago R."/>
            <person name="Raley C."/>
            <person name="Miller M.E."/>
            <person name="Silverstein K.A.T."/>
            <person name="Henningsen E."/>
            <person name="Hirsch C.D."/>
            <person name="Visser B."/>
            <person name="Pretorius Z.A."/>
            <person name="Steffenson B.J."/>
            <person name="Schwessinger B."/>
            <person name="Dodds P.N."/>
            <person name="Figueroa M."/>
        </authorList>
    </citation>
    <scope>NUCLEOTIDE SEQUENCE [LARGE SCALE GENOMIC DNA]</scope>
    <source>
        <strain evidence="2">21-0</strain>
    </source>
</reference>
<evidence type="ECO:0000313" key="3">
    <source>
        <dbReference type="Proteomes" id="UP000324748"/>
    </source>
</evidence>
<feature type="compositionally biased region" description="Basic residues" evidence="1">
    <location>
        <begin position="21"/>
        <end position="32"/>
    </location>
</feature>
<evidence type="ECO:0000313" key="2">
    <source>
        <dbReference type="EMBL" id="KAA1115525.1"/>
    </source>
</evidence>
<name>A0A5B0QRI8_PUCGR</name>
<proteinExistence type="predicted"/>
<feature type="region of interest" description="Disordered" evidence="1">
    <location>
        <begin position="1"/>
        <end position="112"/>
    </location>
</feature>
<dbReference type="EMBL" id="VSWC01000014">
    <property type="protein sequence ID" value="KAA1115525.1"/>
    <property type="molecule type" value="Genomic_DNA"/>
</dbReference>
<accession>A0A5B0QRI8</accession>
<comment type="caution">
    <text evidence="2">The sequence shown here is derived from an EMBL/GenBank/DDBJ whole genome shotgun (WGS) entry which is preliminary data.</text>
</comment>
<evidence type="ECO:0000256" key="1">
    <source>
        <dbReference type="SAM" id="MobiDB-lite"/>
    </source>
</evidence>
<dbReference type="Proteomes" id="UP000324748">
    <property type="component" value="Unassembled WGS sequence"/>
</dbReference>
<protein>
    <submittedName>
        <fullName evidence="2">Uncharacterized protein</fullName>
    </submittedName>
</protein>
<gene>
    <name evidence="2" type="ORF">PGT21_036969</name>
</gene>
<organism evidence="2 3">
    <name type="scientific">Puccinia graminis f. sp. tritici</name>
    <dbReference type="NCBI Taxonomy" id="56615"/>
    <lineage>
        <taxon>Eukaryota</taxon>
        <taxon>Fungi</taxon>
        <taxon>Dikarya</taxon>
        <taxon>Basidiomycota</taxon>
        <taxon>Pucciniomycotina</taxon>
        <taxon>Pucciniomycetes</taxon>
        <taxon>Pucciniales</taxon>
        <taxon>Pucciniaceae</taxon>
        <taxon>Puccinia</taxon>
    </lineage>
</organism>
<dbReference type="AlphaFoldDB" id="A0A5B0QRI8"/>
<sequence>MPPDPSLLLQLSFKFRDPKPKKLRKLSKHKQSKEKSQKSANNFDTLDTPLKPQAKANGIGPTAEPSAIRPNQPGRLVNPKTASDFSSTKEVEPRGATTANTPMHTCPDHAHQPDILDRFRSHTKRDNLKEVVIPLDPALEHLTDAIKDQSEPPVLPNVVDLEVIDPGSTSLIN</sequence>